<accession>A0AAV8R9R5</accession>
<evidence type="ECO:0000313" key="3">
    <source>
        <dbReference type="Proteomes" id="UP001222027"/>
    </source>
</evidence>
<reference evidence="2 3" key="1">
    <citation type="submission" date="2022-12" db="EMBL/GenBank/DDBJ databases">
        <title>Chromosome-scale assembly of the Ensete ventricosum genome.</title>
        <authorList>
            <person name="Dussert Y."/>
            <person name="Stocks J."/>
            <person name="Wendawek A."/>
            <person name="Woldeyes F."/>
            <person name="Nichols R.A."/>
            <person name="Borrell J.S."/>
        </authorList>
    </citation>
    <scope>NUCLEOTIDE SEQUENCE [LARGE SCALE GENOMIC DNA]</scope>
    <source>
        <strain evidence="3">cv. Maze</strain>
        <tissue evidence="2">Seeds</tissue>
    </source>
</reference>
<name>A0AAV8R9R5_ENSVE</name>
<dbReference type="AlphaFoldDB" id="A0AAV8R9R5"/>
<feature type="compositionally biased region" description="Low complexity" evidence="1">
    <location>
        <begin position="26"/>
        <end position="41"/>
    </location>
</feature>
<keyword evidence="3" id="KW-1185">Reference proteome</keyword>
<dbReference type="Proteomes" id="UP001222027">
    <property type="component" value="Unassembled WGS sequence"/>
</dbReference>
<sequence length="114" mass="12603">MHNRASASSEPCPRISQAIKHSNWGSPFRPSRSLRLPSSSQELRRRREEAIARPHGERRRQPRTFATADDKLSVLKPSIAPAAAAGNIRNAVERLQILLLLAEQSSKGDARSAT</sequence>
<dbReference type="EMBL" id="JAQQAF010000004">
    <property type="protein sequence ID" value="KAJ8491937.1"/>
    <property type="molecule type" value="Genomic_DNA"/>
</dbReference>
<evidence type="ECO:0000256" key="1">
    <source>
        <dbReference type="SAM" id="MobiDB-lite"/>
    </source>
</evidence>
<proteinExistence type="predicted"/>
<comment type="caution">
    <text evidence="2">The sequence shown here is derived from an EMBL/GenBank/DDBJ whole genome shotgun (WGS) entry which is preliminary data.</text>
</comment>
<evidence type="ECO:0000313" key="2">
    <source>
        <dbReference type="EMBL" id="KAJ8491937.1"/>
    </source>
</evidence>
<protein>
    <submittedName>
        <fullName evidence="2">Uncharacterized protein</fullName>
    </submittedName>
</protein>
<gene>
    <name evidence="2" type="ORF">OPV22_013658</name>
</gene>
<organism evidence="2 3">
    <name type="scientific">Ensete ventricosum</name>
    <name type="common">Abyssinian banana</name>
    <name type="synonym">Musa ensete</name>
    <dbReference type="NCBI Taxonomy" id="4639"/>
    <lineage>
        <taxon>Eukaryota</taxon>
        <taxon>Viridiplantae</taxon>
        <taxon>Streptophyta</taxon>
        <taxon>Embryophyta</taxon>
        <taxon>Tracheophyta</taxon>
        <taxon>Spermatophyta</taxon>
        <taxon>Magnoliopsida</taxon>
        <taxon>Liliopsida</taxon>
        <taxon>Zingiberales</taxon>
        <taxon>Musaceae</taxon>
        <taxon>Ensete</taxon>
    </lineage>
</organism>
<feature type="region of interest" description="Disordered" evidence="1">
    <location>
        <begin position="1"/>
        <end position="63"/>
    </location>
</feature>
<feature type="compositionally biased region" description="Basic and acidic residues" evidence="1">
    <location>
        <begin position="42"/>
        <end position="55"/>
    </location>
</feature>